<keyword evidence="2" id="KW-1185">Reference proteome</keyword>
<organism evidence="1 2">
    <name type="scientific">Aspergillus tamarii</name>
    <dbReference type="NCBI Taxonomy" id="41984"/>
    <lineage>
        <taxon>Eukaryota</taxon>
        <taxon>Fungi</taxon>
        <taxon>Dikarya</taxon>
        <taxon>Ascomycota</taxon>
        <taxon>Pezizomycotina</taxon>
        <taxon>Eurotiomycetes</taxon>
        <taxon>Eurotiomycetidae</taxon>
        <taxon>Eurotiales</taxon>
        <taxon>Aspergillaceae</taxon>
        <taxon>Aspergillus</taxon>
        <taxon>Aspergillus subgen. Circumdati</taxon>
    </lineage>
</organism>
<reference evidence="1 2" key="1">
    <citation type="submission" date="2019-04" db="EMBL/GenBank/DDBJ databases">
        <title>Friends and foes A comparative genomics study of 23 Aspergillus species from section Flavi.</title>
        <authorList>
            <consortium name="DOE Joint Genome Institute"/>
            <person name="Kjaerbolling I."/>
            <person name="Vesth T."/>
            <person name="Frisvad J.C."/>
            <person name="Nybo J.L."/>
            <person name="Theobald S."/>
            <person name="Kildgaard S."/>
            <person name="Isbrandt T."/>
            <person name="Kuo A."/>
            <person name="Sato A."/>
            <person name="Lyhne E.K."/>
            <person name="Kogle M.E."/>
            <person name="Wiebenga A."/>
            <person name="Kun R.S."/>
            <person name="Lubbers R.J."/>
            <person name="Makela M.R."/>
            <person name="Barry K."/>
            <person name="Chovatia M."/>
            <person name="Clum A."/>
            <person name="Daum C."/>
            <person name="Haridas S."/>
            <person name="He G."/>
            <person name="LaButti K."/>
            <person name="Lipzen A."/>
            <person name="Mondo S."/>
            <person name="Riley R."/>
            <person name="Salamov A."/>
            <person name="Simmons B.A."/>
            <person name="Magnuson J.K."/>
            <person name="Henrissat B."/>
            <person name="Mortensen U.H."/>
            <person name="Larsen T.O."/>
            <person name="Devries R.P."/>
            <person name="Grigoriev I.V."/>
            <person name="Machida M."/>
            <person name="Baker S.E."/>
            <person name="Andersen M.R."/>
        </authorList>
    </citation>
    <scope>NUCLEOTIDE SEQUENCE [LARGE SCALE GENOMIC DNA]</scope>
    <source>
        <strain evidence="1 2">CBS 117626</strain>
    </source>
</reference>
<proteinExistence type="predicted"/>
<dbReference type="EMBL" id="ML738599">
    <property type="protein sequence ID" value="KAE8165676.1"/>
    <property type="molecule type" value="Genomic_DNA"/>
</dbReference>
<dbReference type="AlphaFoldDB" id="A0A5N6V3W9"/>
<dbReference type="OrthoDB" id="4158087at2759"/>
<name>A0A5N6V3W9_ASPTM</name>
<evidence type="ECO:0000313" key="2">
    <source>
        <dbReference type="Proteomes" id="UP000326950"/>
    </source>
</evidence>
<dbReference type="PANTHER" id="PTHR37540:SF9">
    <property type="entry name" value="ZN(2)-C6 FUNGAL-TYPE DOMAIN-CONTAINING PROTEIN"/>
    <property type="match status" value="1"/>
</dbReference>
<gene>
    <name evidence="1" type="ORF">BDV40DRAFT_258010</name>
</gene>
<evidence type="ECO:0008006" key="3">
    <source>
        <dbReference type="Google" id="ProtNLM"/>
    </source>
</evidence>
<dbReference type="Proteomes" id="UP000326950">
    <property type="component" value="Unassembled WGS sequence"/>
</dbReference>
<protein>
    <recommendedName>
        <fullName evidence="3">Fungal-specific transcription factor domain-containing protein</fullName>
    </recommendedName>
</protein>
<accession>A0A5N6V3W9</accession>
<evidence type="ECO:0000313" key="1">
    <source>
        <dbReference type="EMBL" id="KAE8165676.1"/>
    </source>
</evidence>
<sequence>MPFQFINNDNLSDNATRKQIRRHAALGINKGRKVSRMSRKEVLTDTTTEFRVPLIMGGTSAERSETNVEIERPIDDGLFLPDLLPGEPKGLVKKVISFMCAIRLSPELDDGLDYGGLGAPACVQYMLVDAGCFHSTMATALVCLDNLVGRSESKLQALRHASRTVRLVNQKLSKSAITDFTIAAVISMAQYEHHQNQFQQGSAHVQGLWHISQLRGGISNLTGSPSGLGQKMLRIDLEYSLQLGTPTSFTLEEAEIGCKPISRFPSMCLQSDVSILPLALARNPARALPANYRDLFVDVLFLASLLNNAILGNARKIDAIELHQDIILLGYRLVNLRPLGLPRGISWLQNKVHLGLAAFLVTFLRGWDGRLAQNDLLAELLISAARQPVGADQDGRETLLWLLFIGAAASNLCKRPVWISRAKCTLQSLQIICWQDAKALLAEFPWVDAVHDSAGQALWQEVHSCG</sequence>
<dbReference type="PANTHER" id="PTHR37540">
    <property type="entry name" value="TRANSCRIPTION FACTOR (ACR-2), PUTATIVE-RELATED-RELATED"/>
    <property type="match status" value="1"/>
</dbReference>